<dbReference type="EMBL" id="BJHY01000002">
    <property type="protein sequence ID" value="GDY79523.1"/>
    <property type="molecule type" value="Genomic_DNA"/>
</dbReference>
<dbReference type="InterPro" id="IPR050189">
    <property type="entry name" value="MFS_Efflux_Transporters"/>
</dbReference>
<dbReference type="Proteomes" id="UP000302139">
    <property type="component" value="Unassembled WGS sequence"/>
</dbReference>
<dbReference type="EMBL" id="BJHX01000002">
    <property type="protein sequence ID" value="GDY69269.1"/>
    <property type="molecule type" value="Genomic_DNA"/>
</dbReference>
<sequence>MAGLGLIPVILQALFLPRLPVTKAVTLRSLGVLLKSGRARVALVMTLLTITAQFAAYTFVAPFLQQQTGAGPTLISTLLLVFAAAGILGNFAAASALTKALRPTVPAVLALLAVSQLLMPLFGTWTVGAFLVLALWGLAYGAVPVALQTWLFHAGGPAGRGARGGGPRRAGLGAARKAEQGVLVALGALRGGRTPG</sequence>
<dbReference type="Proteomes" id="UP000299211">
    <property type="component" value="Unassembled WGS sequence"/>
</dbReference>
<evidence type="ECO:0000313" key="9">
    <source>
        <dbReference type="Proteomes" id="UP000299211"/>
    </source>
</evidence>
<dbReference type="RefSeq" id="WP_010982236.1">
    <property type="nucleotide sequence ID" value="NZ_BAABTN010000011.1"/>
</dbReference>
<evidence type="ECO:0000256" key="6">
    <source>
        <dbReference type="SAM" id="Phobius"/>
    </source>
</evidence>
<organism evidence="7 10">
    <name type="scientific">Streptomyces avermitilis</name>
    <dbReference type="NCBI Taxonomy" id="33903"/>
    <lineage>
        <taxon>Bacteria</taxon>
        <taxon>Bacillati</taxon>
        <taxon>Actinomycetota</taxon>
        <taxon>Actinomycetes</taxon>
        <taxon>Kitasatosporales</taxon>
        <taxon>Streptomycetaceae</taxon>
        <taxon>Streptomyces</taxon>
    </lineage>
</organism>
<evidence type="ECO:0000313" key="7">
    <source>
        <dbReference type="EMBL" id="GDY69269.1"/>
    </source>
</evidence>
<accession>A0A4D4MCD8</accession>
<dbReference type="PANTHER" id="PTHR43124">
    <property type="entry name" value="PURINE EFFLUX PUMP PBUE"/>
    <property type="match status" value="1"/>
</dbReference>
<dbReference type="PANTHER" id="PTHR43124:SF3">
    <property type="entry name" value="CHLORAMPHENICOL EFFLUX PUMP RV0191"/>
    <property type="match status" value="1"/>
</dbReference>
<reference evidence="8 9" key="1">
    <citation type="submission" date="2019-04" db="EMBL/GenBank/DDBJ databases">
        <title>Draft genome sequences of Streptomyces avermitilis ATCC 31267.</title>
        <authorList>
            <person name="Komaki H."/>
            <person name="Tamura T."/>
            <person name="Hosoyama A."/>
        </authorList>
    </citation>
    <scope>NUCLEOTIDE SEQUENCE [LARGE SCALE GENOMIC DNA]</scope>
    <source>
        <strain evidence="8 9">ATCC 31267</strain>
    </source>
</reference>
<comment type="subcellular location">
    <subcellularLocation>
        <location evidence="1">Cell membrane</location>
        <topology evidence="1">Multi-pass membrane protein</topology>
    </subcellularLocation>
</comment>
<feature type="transmembrane region" description="Helical" evidence="6">
    <location>
        <begin position="117"/>
        <end position="143"/>
    </location>
</feature>
<dbReference type="AlphaFoldDB" id="A0A4D4MCD8"/>
<dbReference type="SUPFAM" id="SSF103473">
    <property type="entry name" value="MFS general substrate transporter"/>
    <property type="match status" value="1"/>
</dbReference>
<dbReference type="GO" id="GO:0022857">
    <property type="term" value="F:transmembrane transporter activity"/>
    <property type="evidence" value="ECO:0007669"/>
    <property type="project" value="TreeGrafter"/>
</dbReference>
<dbReference type="STRING" id="33903.AQJ43_28690"/>
<evidence type="ECO:0000256" key="4">
    <source>
        <dbReference type="ARBA" id="ARBA00022989"/>
    </source>
</evidence>
<evidence type="ECO:0000313" key="8">
    <source>
        <dbReference type="EMBL" id="GDY79523.1"/>
    </source>
</evidence>
<comment type="caution">
    <text evidence="7">The sequence shown here is derived from an EMBL/GenBank/DDBJ whole genome shotgun (WGS) entry which is preliminary data.</text>
</comment>
<keyword evidence="5 6" id="KW-0472">Membrane</keyword>
<keyword evidence="2" id="KW-1003">Cell membrane</keyword>
<feature type="transmembrane region" description="Helical" evidence="6">
    <location>
        <begin position="73"/>
        <end position="97"/>
    </location>
</feature>
<keyword evidence="3 6" id="KW-0812">Transmembrane</keyword>
<evidence type="ECO:0000256" key="5">
    <source>
        <dbReference type="ARBA" id="ARBA00023136"/>
    </source>
</evidence>
<proteinExistence type="predicted"/>
<name>A0A4D4MCD8_STRAX</name>
<evidence type="ECO:0000256" key="1">
    <source>
        <dbReference type="ARBA" id="ARBA00004651"/>
    </source>
</evidence>
<dbReference type="GeneID" id="41537915"/>
<protein>
    <recommendedName>
        <fullName evidence="11">Major facilitator superfamily (MFS) profile domain-containing protein</fullName>
    </recommendedName>
</protein>
<gene>
    <name evidence="7" type="ORF">SAV14893_086620</name>
    <name evidence="8" type="ORF">SAV31267_090080</name>
</gene>
<dbReference type="Gene3D" id="1.20.1250.20">
    <property type="entry name" value="MFS general substrate transporter like domains"/>
    <property type="match status" value="1"/>
</dbReference>
<evidence type="ECO:0000256" key="2">
    <source>
        <dbReference type="ARBA" id="ARBA00022475"/>
    </source>
</evidence>
<dbReference type="InterPro" id="IPR036259">
    <property type="entry name" value="MFS_trans_sf"/>
</dbReference>
<evidence type="ECO:0000313" key="10">
    <source>
        <dbReference type="Proteomes" id="UP000302139"/>
    </source>
</evidence>
<keyword evidence="4 6" id="KW-1133">Transmembrane helix</keyword>
<reference evidence="7 10" key="2">
    <citation type="submission" date="2019-04" db="EMBL/GenBank/DDBJ databases">
        <title>Draft genome sequences of Streptomyces avermitilis NBRC 14893.</title>
        <authorList>
            <person name="Komaki H."/>
            <person name="Tamura T."/>
            <person name="Hosoyama A."/>
        </authorList>
    </citation>
    <scope>NUCLEOTIDE SEQUENCE [LARGE SCALE GENOMIC DNA]</scope>
    <source>
        <strain evidence="7 10">NBRC 14893</strain>
    </source>
</reference>
<dbReference type="GO" id="GO:0005886">
    <property type="term" value="C:plasma membrane"/>
    <property type="evidence" value="ECO:0007669"/>
    <property type="project" value="UniProtKB-SubCell"/>
</dbReference>
<evidence type="ECO:0000256" key="3">
    <source>
        <dbReference type="ARBA" id="ARBA00022692"/>
    </source>
</evidence>
<feature type="transmembrane region" description="Helical" evidence="6">
    <location>
        <begin position="40"/>
        <end position="61"/>
    </location>
</feature>
<evidence type="ECO:0008006" key="11">
    <source>
        <dbReference type="Google" id="ProtNLM"/>
    </source>
</evidence>